<dbReference type="OMA" id="VEMINGW"/>
<reference evidence="3" key="2">
    <citation type="submission" date="2018-08" db="UniProtKB">
        <authorList>
            <consortium name="EnsemblPlants"/>
        </authorList>
    </citation>
    <scope>IDENTIFICATION</scope>
    <source>
        <strain evidence="3">Yugu1</strain>
    </source>
</reference>
<keyword evidence="4" id="KW-1185">Reference proteome</keyword>
<organism evidence="3 4">
    <name type="scientific">Setaria italica</name>
    <name type="common">Foxtail millet</name>
    <name type="synonym">Panicum italicum</name>
    <dbReference type="NCBI Taxonomy" id="4555"/>
    <lineage>
        <taxon>Eukaryota</taxon>
        <taxon>Viridiplantae</taxon>
        <taxon>Streptophyta</taxon>
        <taxon>Embryophyta</taxon>
        <taxon>Tracheophyta</taxon>
        <taxon>Spermatophyta</taxon>
        <taxon>Magnoliopsida</taxon>
        <taxon>Liliopsida</taxon>
        <taxon>Poales</taxon>
        <taxon>Poaceae</taxon>
        <taxon>PACMAD clade</taxon>
        <taxon>Panicoideae</taxon>
        <taxon>Panicodae</taxon>
        <taxon>Paniceae</taxon>
        <taxon>Cenchrinae</taxon>
        <taxon>Setaria</taxon>
    </lineage>
</organism>
<dbReference type="STRING" id="4555.K3YM12"/>
<dbReference type="PANTHER" id="PTHR33144">
    <property type="entry name" value="OS10G0409366 PROTEIN-RELATED"/>
    <property type="match status" value="1"/>
</dbReference>
<dbReference type="AlphaFoldDB" id="K3YM12"/>
<dbReference type="InterPro" id="IPR004264">
    <property type="entry name" value="Transposase_23"/>
</dbReference>
<protein>
    <recommendedName>
        <fullName evidence="2">Transposase Tnp1/En/Spm-like domain-containing protein</fullName>
    </recommendedName>
</protein>
<evidence type="ECO:0000313" key="4">
    <source>
        <dbReference type="Proteomes" id="UP000004995"/>
    </source>
</evidence>
<dbReference type="PANTHER" id="PTHR33144:SF53">
    <property type="entry name" value="TRANSPOSASE TNP1_EN_SPM-LIKE DOMAIN-CONTAINING PROTEIN"/>
    <property type="match status" value="1"/>
</dbReference>
<keyword evidence="1" id="KW-0175">Coiled coil</keyword>
<dbReference type="eggNOG" id="ENOG502S1G5">
    <property type="taxonomic scope" value="Eukaryota"/>
</dbReference>
<accession>K3YM12</accession>
<name>K3YM12_SETIT</name>
<dbReference type="HOGENOM" id="CLU_1117224_0_0_1"/>
<dbReference type="Gramene" id="KQL01472">
    <property type="protein sequence ID" value="KQL01472"/>
    <property type="gene ID" value="SETIT_015288mg"/>
</dbReference>
<reference evidence="4" key="1">
    <citation type="journal article" date="2012" name="Nat. Biotechnol.">
        <title>Reference genome sequence of the model plant Setaria.</title>
        <authorList>
            <person name="Bennetzen J.L."/>
            <person name="Schmutz J."/>
            <person name="Wang H."/>
            <person name="Percifield R."/>
            <person name="Hawkins J."/>
            <person name="Pontaroli A.C."/>
            <person name="Estep M."/>
            <person name="Feng L."/>
            <person name="Vaughn J.N."/>
            <person name="Grimwood J."/>
            <person name="Jenkins J."/>
            <person name="Barry K."/>
            <person name="Lindquist E."/>
            <person name="Hellsten U."/>
            <person name="Deshpande S."/>
            <person name="Wang X."/>
            <person name="Wu X."/>
            <person name="Mitros T."/>
            <person name="Triplett J."/>
            <person name="Yang X."/>
            <person name="Ye C.Y."/>
            <person name="Mauro-Herrera M."/>
            <person name="Wang L."/>
            <person name="Li P."/>
            <person name="Sharma M."/>
            <person name="Sharma R."/>
            <person name="Ronald P.C."/>
            <person name="Panaud O."/>
            <person name="Kellogg E.A."/>
            <person name="Brutnell T.P."/>
            <person name="Doust A.N."/>
            <person name="Tuskan G.A."/>
            <person name="Rokhsar D."/>
            <person name="Devos K.M."/>
        </authorList>
    </citation>
    <scope>NUCLEOTIDE SEQUENCE [LARGE SCALE GENOMIC DNA]</scope>
    <source>
        <strain evidence="4">cv. Yugu1</strain>
    </source>
</reference>
<proteinExistence type="predicted"/>
<evidence type="ECO:0000256" key="1">
    <source>
        <dbReference type="SAM" id="Coils"/>
    </source>
</evidence>
<evidence type="ECO:0000259" key="2">
    <source>
        <dbReference type="Pfam" id="PF03017"/>
    </source>
</evidence>
<dbReference type="EnsemblPlants" id="KQL01472">
    <property type="protein sequence ID" value="KQL01472"/>
    <property type="gene ID" value="SETIT_015288mg"/>
</dbReference>
<feature type="coiled-coil region" evidence="1">
    <location>
        <begin position="171"/>
        <end position="198"/>
    </location>
</feature>
<feature type="domain" description="Transposase Tnp1/En/Spm-like" evidence="2">
    <location>
        <begin position="215"/>
        <end position="271"/>
    </location>
</feature>
<dbReference type="Proteomes" id="UP000004995">
    <property type="component" value="Unassembled WGS sequence"/>
</dbReference>
<dbReference type="InParanoid" id="K3YM12"/>
<evidence type="ECO:0000313" key="3">
    <source>
        <dbReference type="EnsemblPlants" id="KQL01472"/>
    </source>
</evidence>
<dbReference type="Pfam" id="PF03017">
    <property type="entry name" value="Transposase_23"/>
    <property type="match status" value="1"/>
</dbReference>
<sequence length="296" mass="34046">PIGKEGGLVGQFLGTIARNGGYCPTKFLYPHSCENWIVKSIGRDWRKYKSYLYKICPNDVDQDQWNNLIKYRKSTEGKKNKTSCKMRKTTPTMGAKSYAHCSEDLPTLQKKWPHRAKVYLATHKKRVQWTYEDVIQLENLIVIKQELARSSEGRVAWEGDALHHAHMLEEIRQLKKHARKQDKVIDELKNKKRHEENEEPAMLGSKMLLKTSNYRNKAIVAYATLWSSTPKENVGGVEIGKQFYKVFINHPNVQDEPLVRLMTSCKTIGDAHAKGVPIAWPSICVEMINGWIQILA</sequence>
<dbReference type="EMBL" id="AGNK02003744">
    <property type="status" value="NOT_ANNOTATED_CDS"/>
    <property type="molecule type" value="Genomic_DNA"/>
</dbReference>